<dbReference type="GO" id="GO:0006897">
    <property type="term" value="P:endocytosis"/>
    <property type="evidence" value="ECO:0007669"/>
    <property type="project" value="TreeGrafter"/>
</dbReference>
<protein>
    <submittedName>
        <fullName evidence="1">AP-1 accessory protein LAA1</fullName>
    </submittedName>
</protein>
<dbReference type="OrthoDB" id="192608at2759"/>
<evidence type="ECO:0000313" key="2">
    <source>
        <dbReference type="Proteomes" id="UP000095728"/>
    </source>
</evidence>
<dbReference type="Pfam" id="PF20210">
    <property type="entry name" value="Laa1_Sip1_HTR5"/>
    <property type="match status" value="1"/>
</dbReference>
<proteinExistence type="predicted"/>
<dbReference type="GO" id="GO:0030139">
    <property type="term" value="C:endocytic vesicle"/>
    <property type="evidence" value="ECO:0007669"/>
    <property type="project" value="TreeGrafter"/>
</dbReference>
<dbReference type="PANTHER" id="PTHR21663">
    <property type="entry name" value="HYPOTHETICAL HEAT DOMAIN-CONTAINING"/>
    <property type="match status" value="1"/>
</dbReference>
<dbReference type="STRING" id="56408.A0A1E5RHH8"/>
<dbReference type="Proteomes" id="UP000095728">
    <property type="component" value="Unassembled WGS sequence"/>
</dbReference>
<dbReference type="EMBL" id="LPNM01000006">
    <property type="protein sequence ID" value="OEJ86335.1"/>
    <property type="molecule type" value="Genomic_DNA"/>
</dbReference>
<dbReference type="SUPFAM" id="SSF48371">
    <property type="entry name" value="ARM repeat"/>
    <property type="match status" value="2"/>
</dbReference>
<dbReference type="InterPro" id="IPR016024">
    <property type="entry name" value="ARM-type_fold"/>
</dbReference>
<organism evidence="1 2">
    <name type="scientific">Hanseniaspora osmophila</name>
    <dbReference type="NCBI Taxonomy" id="56408"/>
    <lineage>
        <taxon>Eukaryota</taxon>
        <taxon>Fungi</taxon>
        <taxon>Dikarya</taxon>
        <taxon>Ascomycota</taxon>
        <taxon>Saccharomycotina</taxon>
        <taxon>Saccharomycetes</taxon>
        <taxon>Saccharomycodales</taxon>
        <taxon>Saccharomycodaceae</taxon>
        <taxon>Hanseniaspora</taxon>
    </lineage>
</organism>
<dbReference type="PANTHER" id="PTHR21663:SF0">
    <property type="entry name" value="HEAT REPEAT-CONTAINING PROTEIN 5B"/>
    <property type="match status" value="1"/>
</dbReference>
<dbReference type="FunCoup" id="A0A1E5RHH8">
    <property type="interactions" value="122"/>
</dbReference>
<dbReference type="InParanoid" id="A0A1E5RHH8"/>
<dbReference type="GO" id="GO:0042147">
    <property type="term" value="P:retrograde transport, endosome to Golgi"/>
    <property type="evidence" value="ECO:0007669"/>
    <property type="project" value="TreeGrafter"/>
</dbReference>
<name>A0A1E5RHH8_9ASCO</name>
<dbReference type="GO" id="GO:0005829">
    <property type="term" value="C:cytosol"/>
    <property type="evidence" value="ECO:0007669"/>
    <property type="project" value="GOC"/>
</dbReference>
<dbReference type="InterPro" id="IPR046837">
    <property type="entry name" value="Laa1/Sip1/HEATR5-like_HEAT"/>
</dbReference>
<comment type="caution">
    <text evidence="1">The sequence shown here is derived from an EMBL/GenBank/DDBJ whole genome shotgun (WGS) entry which is preliminary data.</text>
</comment>
<reference evidence="2" key="1">
    <citation type="journal article" date="2016" name="Genome Announc.">
        <title>Genome sequences of three species of Hanseniaspora isolated from spontaneous wine fermentations.</title>
        <authorList>
            <person name="Sternes P.R."/>
            <person name="Lee D."/>
            <person name="Kutyna D.R."/>
            <person name="Borneman A.R."/>
        </authorList>
    </citation>
    <scope>NUCLEOTIDE SEQUENCE [LARGE SCALE GENOMIC DNA]</scope>
    <source>
        <strain evidence="2">AWRI3579</strain>
    </source>
</reference>
<dbReference type="GO" id="GO:0008104">
    <property type="term" value="P:intracellular protein localization"/>
    <property type="evidence" value="ECO:0007669"/>
    <property type="project" value="TreeGrafter"/>
</dbReference>
<dbReference type="GO" id="GO:0016020">
    <property type="term" value="C:membrane"/>
    <property type="evidence" value="ECO:0007669"/>
    <property type="project" value="TreeGrafter"/>
</dbReference>
<dbReference type="GO" id="GO:0005794">
    <property type="term" value="C:Golgi apparatus"/>
    <property type="evidence" value="ECO:0007669"/>
    <property type="project" value="TreeGrafter"/>
</dbReference>
<evidence type="ECO:0000313" key="1">
    <source>
        <dbReference type="EMBL" id="OEJ86335.1"/>
    </source>
</evidence>
<dbReference type="InterPro" id="IPR040108">
    <property type="entry name" value="Laa1/Sip1/HEATR5"/>
</dbReference>
<accession>A0A1E5RHH8</accession>
<keyword evidence="2" id="KW-1185">Reference proteome</keyword>
<gene>
    <name evidence="1" type="ORF">AWRI3579_g1540</name>
</gene>
<sequence length="1849" mass="213262">MPDPISFIANLENSVDKAQSIAIWLCKQDETFALNTKTLEDDDKWDCEEQCINFYNSMFELLKYFVKKEYYHESFTNGDGSIQEKDTSFLSPQLQLQYAQVLRNGLLQLYQYMPGKINDISMILANIFCEEEIPRVSIDDGKKKKKKKLTIKKQYHFSELKSLCCVCLDFLIEGFKNNLTSLFPLIQTGLFRNLKKMKEKPKHFHANFSINLIKLFKSIVHNSPISKEFQTKFIKYFRDMSKFPQQFKCTAVECSYILFVNHKSLRNAALMEELFKALEVDLYFDISTNATSKMICDVLVFYLTENRITMEECLEFYCKLFTNYPSRIVKAGVFESIIQFLTINYMKDPQIFLNEKYLFMLELLVTQIFQHPNIQQRKIDSITRYINYFHQFHEILLVHVSESSKILILRSLFASNKYLKADIEHVNETLLFLDFTKQLLESLLESINIDEQFINTFKNTLLQLSKCEIFLIRIHANVVLKSFFRVYPQNLQATLQSALNSLNSTFSMISDFNFSENHGNALLIANMMSISDPTFVSNDLVLKITVFATSFLKKQNASVGTLSYYKDLLCWIMLTGLMNYKDKSFIQLQKNQLFLFWKNLLTHSITFNTEDELYKNLEIRNHALTCLLAFLKNHKALLDTELIKQVTYLLTKSTAFNNQVNIKSKTIDNSLLHNEHRILQIYAVIKDYVKKDFNSSMLILVLKNFSDPHLFLSKQSNILDEFLKTDKKKAVETAPKVTLNSLLASEDSFAFGLTSLITENSIVSLQKNSKRFIFEWKRNIYWDSKFEEDLHRPCIPVFSYDYMIQLYGSEYDGENAYLPNIIGSLVNHSMFVFSEIFPYLNSSIQLSIMENLNSFMFSKKSVPERLLAIAINSSIAINDAVKVFLTHNLSMDLSVAHLLIEMLKKIVIEGEEQLMKINADTLGMITYLLENQAQKEIIDVSFKAISEQTLPYERGFHLLNIASISKYSPKNIDISRVVDLISNLVSEKDPVVHTWALDALLLTLNKIDSDQNELFSDVVDLLYTVFFSSEYGRNSNFLSIVDYAFKFDTHLIIANIIKRLTQITPPESLSEIDEVCLHKYTTLLHTLSVDIDVNKKCILLETFQHLVTLDSNKISTEVMVQVGVKVLNNSYYAVNSCSNSSLYSSKNVFDWKTSVDAIESAELLFSSLYHCKNFANKEVEYYTFLLLSKYPHNKSLLAFIDRFVDKTWIDKVITFYDMSQERLSQGINNNFVDHLKGLNIEVSATNTESSTIWQFKCVLLKIMLRLVKEQTAADEEHMAKLLELGVSASNSKIKNMKLLGIEIVELLIHKAAQIAKTREADVISVLMSAFDEFSSVQVVNAALTCCSEFFAYYPKVGPENDLIKTLVNSLLEMQNVNQHNLKIGNYVAKTRQAKNDLQMHILSAWATLTVGENFALVENYMDGLIPLWIVSLRQNAVNRHETERDFYSEPLSDVYFKMIQAIGTVANRAKGKLDCFLKSQDLQSFLFVLYAECMEYLIRNKSNKSGRNDTLLTLKHLLQSEIACDLFFEENINNECMIVFDQILMEFDDTDLLVCEICTLLAKNYIRHFQDNRFLEKLDILYELFRIELKVIAKYIPFIEEGVAEDKSGFLQSHQFEVVKEVYTMLSQTCLMLPEEFKDDLTCCLLFTIGMIFNHASCNNYVPYVLPAVKLLTSNNGTLAHELYMCTKNSLEQNFSLQNYLSSMTVFFGNGLDHTSVETFCSRLCQFLIERNEIGDKILNTLLSSEYPMKNLIIKTLLKSLFKEAECAENVNSVIKLFLTVVGDLHSKNSFMLTLLFFNKLKKHHADIDINEYIERVASSTTDKKMLQDAISGLPKDSRHEVCEMLASA</sequence>